<keyword evidence="3" id="KW-1185">Reference proteome</keyword>
<comment type="caution">
    <text evidence="2">The sequence shown here is derived from an EMBL/GenBank/DDBJ whole genome shotgun (WGS) entry which is preliminary data.</text>
</comment>
<gene>
    <name evidence="2" type="ORF">EYC84_001234</name>
</gene>
<proteinExistence type="predicted"/>
<reference evidence="2 3" key="1">
    <citation type="submission" date="2019-06" db="EMBL/GenBank/DDBJ databases">
        <title>Genome Sequence of the Brown Rot Fungal Pathogen Monilinia fructicola.</title>
        <authorList>
            <person name="De Miccolis Angelini R.M."/>
            <person name="Landi L."/>
            <person name="Abate D."/>
            <person name="Pollastro S."/>
            <person name="Romanazzi G."/>
            <person name="Faretra F."/>
        </authorList>
    </citation>
    <scope>NUCLEOTIDE SEQUENCE [LARGE SCALE GENOMIC DNA]</scope>
    <source>
        <strain evidence="2 3">Mfrc123</strain>
    </source>
</reference>
<evidence type="ECO:0000256" key="1">
    <source>
        <dbReference type="SAM" id="MobiDB-lite"/>
    </source>
</evidence>
<name>A0A5M9JRR3_MONFR</name>
<evidence type="ECO:0000313" key="3">
    <source>
        <dbReference type="Proteomes" id="UP000322873"/>
    </source>
</evidence>
<accession>A0A5M9JRR3</accession>
<dbReference type="Proteomes" id="UP000322873">
    <property type="component" value="Unassembled WGS sequence"/>
</dbReference>
<organism evidence="2 3">
    <name type="scientific">Monilinia fructicola</name>
    <name type="common">Brown rot fungus</name>
    <name type="synonym">Ciboria fructicola</name>
    <dbReference type="NCBI Taxonomy" id="38448"/>
    <lineage>
        <taxon>Eukaryota</taxon>
        <taxon>Fungi</taxon>
        <taxon>Dikarya</taxon>
        <taxon>Ascomycota</taxon>
        <taxon>Pezizomycotina</taxon>
        <taxon>Leotiomycetes</taxon>
        <taxon>Helotiales</taxon>
        <taxon>Sclerotiniaceae</taxon>
        <taxon>Monilinia</taxon>
    </lineage>
</organism>
<protein>
    <submittedName>
        <fullName evidence="2">Uncharacterized protein</fullName>
    </submittedName>
</protein>
<evidence type="ECO:0000313" key="2">
    <source>
        <dbReference type="EMBL" id="KAA8569625.1"/>
    </source>
</evidence>
<feature type="region of interest" description="Disordered" evidence="1">
    <location>
        <begin position="1"/>
        <end position="29"/>
    </location>
</feature>
<dbReference type="EMBL" id="VICG01000008">
    <property type="protein sequence ID" value="KAA8569625.1"/>
    <property type="molecule type" value="Genomic_DNA"/>
</dbReference>
<sequence>MNEGNEQGRAGRAGKRGEDASNKKKLGKLSNYHIIATPCQTLVASSLDITLAPRLKFEEERTNERTNE</sequence>
<dbReference type="AlphaFoldDB" id="A0A5M9JRR3"/>